<dbReference type="GO" id="GO:0006508">
    <property type="term" value="P:proteolysis"/>
    <property type="evidence" value="ECO:0007669"/>
    <property type="project" value="UniProtKB-KW"/>
</dbReference>
<dbReference type="RefSeq" id="WP_135076167.1">
    <property type="nucleotide sequence ID" value="NZ_CP038267.1"/>
</dbReference>
<dbReference type="GO" id="GO:0004175">
    <property type="term" value="F:endopeptidase activity"/>
    <property type="evidence" value="ECO:0007669"/>
    <property type="project" value="UniProtKB-ARBA"/>
</dbReference>
<feature type="transmembrane region" description="Helical" evidence="1">
    <location>
        <begin position="80"/>
        <end position="99"/>
    </location>
</feature>
<evidence type="ECO:0000313" key="4">
    <source>
        <dbReference type="Proteomes" id="UP000294894"/>
    </source>
</evidence>
<dbReference type="GO" id="GO:0080120">
    <property type="term" value="P:CAAX-box protein maturation"/>
    <property type="evidence" value="ECO:0007669"/>
    <property type="project" value="UniProtKB-ARBA"/>
</dbReference>
<dbReference type="GO" id="GO:0008237">
    <property type="term" value="F:metallopeptidase activity"/>
    <property type="evidence" value="ECO:0007669"/>
    <property type="project" value="UniProtKB-KW"/>
</dbReference>
<keyword evidence="3" id="KW-0482">Metalloprotease</keyword>
<feature type="transmembrane region" description="Helical" evidence="1">
    <location>
        <begin position="119"/>
        <end position="140"/>
    </location>
</feature>
<name>A0A4P7GKG1_9ACTN</name>
<sequence>MTMDTSAPDTRVEHDGRRTPRAWLVVAGVEVALGTAAVIADLALPTLVLLLLAGLSLALRREGPASLGLRRAPLSLVPKMLAFAAAWSLFQLGVTMPVANHVSGTRQDLSAFAGLEGDLGMLVTLLVLSWTLAALGEELAYRGFLLTRMSQVLGSGRLAVAVAVVATSVLFGVAHSEQGAIGVLVVSLDGLAFAWLRLHHGTLWAPVLAHGFNNTLGFVTFFLVGPVHALW</sequence>
<evidence type="ECO:0000256" key="1">
    <source>
        <dbReference type="SAM" id="Phobius"/>
    </source>
</evidence>
<dbReference type="InterPro" id="IPR052710">
    <property type="entry name" value="CAAX_protease"/>
</dbReference>
<dbReference type="EMBL" id="CP038267">
    <property type="protein sequence ID" value="QBR92257.1"/>
    <property type="molecule type" value="Genomic_DNA"/>
</dbReference>
<feature type="domain" description="CAAX prenyl protease 2/Lysostaphin resistance protein A-like" evidence="2">
    <location>
        <begin position="122"/>
        <end position="215"/>
    </location>
</feature>
<keyword evidence="1" id="KW-0812">Transmembrane</keyword>
<dbReference type="Pfam" id="PF02517">
    <property type="entry name" value="Rce1-like"/>
    <property type="match status" value="1"/>
</dbReference>
<organism evidence="3 4">
    <name type="scientific">Nocardioides euryhalodurans</name>
    <dbReference type="NCBI Taxonomy" id="2518370"/>
    <lineage>
        <taxon>Bacteria</taxon>
        <taxon>Bacillati</taxon>
        <taxon>Actinomycetota</taxon>
        <taxon>Actinomycetes</taxon>
        <taxon>Propionibacteriales</taxon>
        <taxon>Nocardioidaceae</taxon>
        <taxon>Nocardioides</taxon>
    </lineage>
</organism>
<feature type="transmembrane region" description="Helical" evidence="1">
    <location>
        <begin position="179"/>
        <end position="196"/>
    </location>
</feature>
<evidence type="ECO:0000259" key="2">
    <source>
        <dbReference type="Pfam" id="PF02517"/>
    </source>
</evidence>
<dbReference type="OrthoDB" id="3786163at2"/>
<accession>A0A4P7GKG1</accession>
<keyword evidence="3" id="KW-0645">Protease</keyword>
<dbReference type="KEGG" id="noy:EXE57_08110"/>
<dbReference type="Proteomes" id="UP000294894">
    <property type="component" value="Chromosome"/>
</dbReference>
<feature type="transmembrane region" description="Helical" evidence="1">
    <location>
        <begin position="203"/>
        <end position="224"/>
    </location>
</feature>
<dbReference type="InterPro" id="IPR003675">
    <property type="entry name" value="Rce1/LyrA-like_dom"/>
</dbReference>
<feature type="transmembrane region" description="Helical" evidence="1">
    <location>
        <begin position="152"/>
        <end position="173"/>
    </location>
</feature>
<gene>
    <name evidence="3" type="ORF">EXE57_08110</name>
</gene>
<dbReference type="AlphaFoldDB" id="A0A4P7GKG1"/>
<dbReference type="PANTHER" id="PTHR36435">
    <property type="entry name" value="SLR1288 PROTEIN"/>
    <property type="match status" value="1"/>
</dbReference>
<proteinExistence type="predicted"/>
<reference evidence="3 4" key="1">
    <citation type="submission" date="2019-03" db="EMBL/GenBank/DDBJ databases">
        <title>Three New Species of Nocardioides, Nocardioides euryhalodurans sp. nov., Nocardioides seonyuensis sp. nov. and Nocardioides eburneoflavus sp. nov., Iolated from Soil.</title>
        <authorList>
            <person name="Roh S.G."/>
            <person name="Lee C."/>
            <person name="Kim M.-K."/>
            <person name="Kim S.B."/>
        </authorList>
    </citation>
    <scope>NUCLEOTIDE SEQUENCE [LARGE SCALE GENOMIC DNA]</scope>
    <source>
        <strain evidence="3 4">MMS17-SY117</strain>
    </source>
</reference>
<keyword evidence="1" id="KW-0472">Membrane</keyword>
<keyword evidence="3" id="KW-0378">Hydrolase</keyword>
<dbReference type="PANTHER" id="PTHR36435:SF1">
    <property type="entry name" value="CAAX AMINO TERMINAL PROTEASE FAMILY PROTEIN"/>
    <property type="match status" value="1"/>
</dbReference>
<keyword evidence="1" id="KW-1133">Transmembrane helix</keyword>
<feature type="transmembrane region" description="Helical" evidence="1">
    <location>
        <begin position="31"/>
        <end position="59"/>
    </location>
</feature>
<keyword evidence="4" id="KW-1185">Reference proteome</keyword>
<protein>
    <submittedName>
        <fullName evidence="3">CPBP family intramembrane metalloprotease</fullName>
    </submittedName>
</protein>
<evidence type="ECO:0000313" key="3">
    <source>
        <dbReference type="EMBL" id="QBR92257.1"/>
    </source>
</evidence>